<evidence type="ECO:0000256" key="3">
    <source>
        <dbReference type="SAM" id="Coils"/>
    </source>
</evidence>
<evidence type="ECO:0000259" key="5">
    <source>
        <dbReference type="Pfam" id="PF05065"/>
    </source>
</evidence>
<evidence type="ECO:0000256" key="1">
    <source>
        <dbReference type="ARBA" id="ARBA00004328"/>
    </source>
</evidence>
<evidence type="ECO:0000313" key="6">
    <source>
        <dbReference type="EMBL" id="DAF56863.1"/>
    </source>
</evidence>
<feature type="domain" description="Phage capsid-like C-terminal" evidence="5">
    <location>
        <begin position="102"/>
        <end position="370"/>
    </location>
</feature>
<proteinExistence type="predicted"/>
<accession>A0A8S5T1M8</accession>
<keyword evidence="3" id="KW-0175">Coiled coil</keyword>
<dbReference type="SUPFAM" id="SSF56563">
    <property type="entry name" value="Major capsid protein gp5"/>
    <property type="match status" value="1"/>
</dbReference>
<organism evidence="6">
    <name type="scientific">Siphoviridae sp. cteEJ17</name>
    <dbReference type="NCBI Taxonomy" id="2827904"/>
    <lineage>
        <taxon>Viruses</taxon>
        <taxon>Duplodnaviria</taxon>
        <taxon>Heunggongvirae</taxon>
        <taxon>Uroviricota</taxon>
        <taxon>Caudoviricetes</taxon>
    </lineage>
</organism>
<dbReference type="InterPro" id="IPR024455">
    <property type="entry name" value="Phage_capsid"/>
</dbReference>
<feature type="coiled-coil region" evidence="3">
    <location>
        <begin position="23"/>
        <end position="50"/>
    </location>
</feature>
<dbReference type="Pfam" id="PF05065">
    <property type="entry name" value="Phage_capsid"/>
    <property type="match status" value="1"/>
</dbReference>
<name>A0A8S5T1M8_9CAUD</name>
<feature type="region of interest" description="Disordered" evidence="4">
    <location>
        <begin position="55"/>
        <end position="75"/>
    </location>
</feature>
<dbReference type="Gene3D" id="3.30.2400.10">
    <property type="entry name" value="Major capsid protein gp5"/>
    <property type="match status" value="1"/>
</dbReference>
<dbReference type="Gene3D" id="3.30.2320.10">
    <property type="entry name" value="hypothetical protein PF0899 domain"/>
    <property type="match status" value="1"/>
</dbReference>
<comment type="subcellular location">
    <subcellularLocation>
        <location evidence="1">Virion</location>
    </subcellularLocation>
</comment>
<dbReference type="EMBL" id="BK032723">
    <property type="protein sequence ID" value="DAF56863.1"/>
    <property type="molecule type" value="Genomic_DNA"/>
</dbReference>
<evidence type="ECO:0000256" key="4">
    <source>
        <dbReference type="SAM" id="MobiDB-lite"/>
    </source>
</evidence>
<dbReference type="GO" id="GO:0044423">
    <property type="term" value="C:virion component"/>
    <property type="evidence" value="ECO:0007669"/>
    <property type="project" value="UniProtKB-KW"/>
</dbReference>
<dbReference type="InterPro" id="IPR054612">
    <property type="entry name" value="Phage_capsid-like_C"/>
</dbReference>
<reference evidence="6" key="1">
    <citation type="journal article" date="2021" name="Proc. Natl. Acad. Sci. U.S.A.">
        <title>A Catalog of Tens of Thousands of Viruses from Human Metagenomes Reveals Hidden Associations with Chronic Diseases.</title>
        <authorList>
            <person name="Tisza M.J."/>
            <person name="Buck C.B."/>
        </authorList>
    </citation>
    <scope>NUCLEOTIDE SEQUENCE</scope>
    <source>
        <strain evidence="6">CteEJ17</strain>
    </source>
</reference>
<dbReference type="NCBIfam" id="TIGR01554">
    <property type="entry name" value="major_cap_HK97"/>
    <property type="match status" value="1"/>
</dbReference>
<protein>
    <submittedName>
        <fullName evidence="6">Major capsid protein</fullName>
    </submittedName>
</protein>
<sequence length="406" mass="45069">MKLSEELLNKIKVKKTEVSDALRANDLAKAEAGKKELDDLQKEYEMALEIEAEDVTNALPDPVPSGLKPVKPEAQKDSTAEFADMARHGFTNMMTEGTKATGGYTVPDDIQTRIETYRDATFSLRKLVSVENVTTQKGERTFKKRKKRTGLIKTGEAEAAQKLADIEFERQSYDIEKYSGYLAITEELLDDSDANLTETIVQDIGEEARVTDNIEILAILDANQETVKEVTGYYDLMPVVINDLGSTFANTSTLVVNDTGATWLYSLKDGDGRPLVMPDVTNAAKKIIACGPYRLTVEVIPNNDLPNAADGSTPIYVGDFKEAVRIFDRKRTTIKRSDTASVGNLNAFAEDLQLFKPVMRADYVIRDKEAYRRCKVTKETLKAAGIEPNVETQATEQQNAVAQEKE</sequence>
<keyword evidence="2" id="KW-0946">Virion</keyword>
<evidence type="ECO:0000256" key="2">
    <source>
        <dbReference type="ARBA" id="ARBA00022844"/>
    </source>
</evidence>